<dbReference type="PANTHER" id="PTHR12864">
    <property type="entry name" value="RAN BINDING PROTEIN 9-RELATED"/>
    <property type="match status" value="1"/>
</dbReference>
<name>A0A6C0K6A6_9ZZZZ</name>
<dbReference type="SUPFAM" id="SSF49899">
    <property type="entry name" value="Concanavalin A-like lectins/glucanases"/>
    <property type="match status" value="1"/>
</dbReference>
<dbReference type="CDD" id="cd12885">
    <property type="entry name" value="SPRY_RanBP_like"/>
    <property type="match status" value="1"/>
</dbReference>
<sequence>MVSFLFFSIAIRSLSKYLMSICLSDILEIAVDNMTEFLTLRDINNIGKTGIVYQKICESVLLPLCFSKKFGIPGFSTCSFTALDLQCAYLPREDCVLHHRRGQWEFYFMQDPRMIYQYQKPLSKNIFRRWWDRLWDPSTVLWRNKFLDTSGKKWISDMIYYEVHLDSLDESENDNISIGFSSFVDFGTCLEREWHVGYTKHSIGFHPDDGHVYQEMVDFYRIGNSTKIKAGEVIGCGYLLDSHQMFLTRNGNLLFPYITVHEGHTPPLLLHPCIISSGPTVRYTIQWKPPFLYDVDRFRKMFDMGSK</sequence>
<dbReference type="InterPro" id="IPR044736">
    <property type="entry name" value="Gid1/RanBPM/SPLA_SPRY"/>
</dbReference>
<accession>A0A6C0K6A6</accession>
<dbReference type="AlphaFoldDB" id="A0A6C0K6A6"/>
<organism evidence="1">
    <name type="scientific">viral metagenome</name>
    <dbReference type="NCBI Taxonomy" id="1070528"/>
    <lineage>
        <taxon>unclassified sequences</taxon>
        <taxon>metagenomes</taxon>
        <taxon>organismal metagenomes</taxon>
    </lineage>
</organism>
<dbReference type="InterPro" id="IPR043136">
    <property type="entry name" value="B30.2/SPRY_sf"/>
</dbReference>
<dbReference type="EMBL" id="MN740787">
    <property type="protein sequence ID" value="QHU11624.1"/>
    <property type="molecule type" value="Genomic_DNA"/>
</dbReference>
<dbReference type="InterPro" id="IPR013320">
    <property type="entry name" value="ConA-like_dom_sf"/>
</dbReference>
<dbReference type="Gene3D" id="2.60.120.920">
    <property type="match status" value="1"/>
</dbReference>
<reference evidence="1" key="1">
    <citation type="journal article" date="2020" name="Nature">
        <title>Giant virus diversity and host interactions through global metagenomics.</title>
        <authorList>
            <person name="Schulz F."/>
            <person name="Roux S."/>
            <person name="Paez-Espino D."/>
            <person name="Jungbluth S."/>
            <person name="Walsh D.A."/>
            <person name="Denef V.J."/>
            <person name="McMahon K.D."/>
            <person name="Konstantinidis K.T."/>
            <person name="Eloe-Fadrosh E.A."/>
            <person name="Kyrpides N.C."/>
            <person name="Woyke T."/>
        </authorList>
    </citation>
    <scope>NUCLEOTIDE SEQUENCE</scope>
    <source>
        <strain evidence="1">GVMAG-S-1101169-75</strain>
    </source>
</reference>
<protein>
    <submittedName>
        <fullName evidence="1">Uncharacterized protein</fullName>
    </submittedName>
</protein>
<dbReference type="InterPro" id="IPR050618">
    <property type="entry name" value="Ubq-SigPath_Reg"/>
</dbReference>
<evidence type="ECO:0000313" key="1">
    <source>
        <dbReference type="EMBL" id="QHU11624.1"/>
    </source>
</evidence>
<proteinExistence type="predicted"/>